<dbReference type="InterPro" id="IPR011990">
    <property type="entry name" value="TPR-like_helical_dom_sf"/>
</dbReference>
<feature type="compositionally biased region" description="Polar residues" evidence="4">
    <location>
        <begin position="963"/>
        <end position="974"/>
    </location>
</feature>
<dbReference type="STRING" id="741276.A0A2S5B5F5"/>
<sequence>MSPSLHLPHPPHHHAPTTSTNAASHAPPASQKGQHYAETLDSIRRLALWTSQAPALAKGAVNYNAVPDSPEPASSSNGASTTGMEWNEVLRKFRKHNPNRTITAATAHCERTLRCLLAKARTPSGPPSSAADPVRPPPLPAHITSSDRPAATEALAELQATLKSAQGTPVELDSAGIVLAFGKWAIGEPDQALAQLQTGVRERGLPQTGPWEAYDLTLRVLALALQGHALESLVRQSDALVAYIHAGQLYEAALAALSGAPNRDSDDVSLHRVGGDVLVRIALLSRLGASASAYNGTTTDPSLLETSYSAHRSYLAHSSSFSRSAAAFPLSSLSLMHRSFRSLQATLSRWNPAVISHNNRAEERILRRTTRLPKAGETNREYLRFLDEVVETWKLQGAPREGADEVIEILYNALTHTFQSQLLLRHLVRALTIVGRHEEAAKALRLYRELWDKARETDAKEVAKEMRELRTRAMREASGGVAEKAIDEKVGSSADGAVDEPYAVDIDSDGDFVETVVFGVRLLCRYFDDRASEAVEIARRAKAICDDGKDERLKANTAAQAAVERALGVALGALARQDPEPTRRAKRHAESLEHLRRAVSLNAHSSGNHFSLAYHELEQRRVQEALEAARQSVRLDPSSKEAWHLLALCASAQKDMRGALEVLETAIDLTDSSTAVGTADGLPLPNGDAAPHSAPQREALRQNAAKRWDQPLDETERLATEVQLRLTKNAVIEYLEGASSALADQQEVLAYFSSRNAALAPASPAGSASTMVASDRPVAQSKMQNLAAPSAGSAGVSRAGSILSRHRSLKRKSQAASTSALSPLPPLHAEEAAAVSTPARSVAGTSTAASVATAASNRSPTTAPTVRASPESSPLASRSLASTWLASAASFRRGGKLEEARGAISEAEAADLDNPDVWTQYALVLLAKGDVDKAKDVLDRAMALNENDVTLAVIRARMYLTPSPASGSDATSEATKSDDDPDGVAPTWKRPLPSDWVALHVPLAEAMLETLTERDAYDSPEAWFELSRCYKLTGRPEDERRCLVEALNLERSRPIRTLGKALERCL</sequence>
<evidence type="ECO:0008006" key="7">
    <source>
        <dbReference type="Google" id="ProtNLM"/>
    </source>
</evidence>
<dbReference type="PANTHER" id="PTHR23083:SF464">
    <property type="entry name" value="TETRATRICOPEPTIDE REPEAT DOMAIN 7, ISOFORM A"/>
    <property type="match status" value="1"/>
</dbReference>
<comment type="caution">
    <text evidence="5">The sequence shown here is derived from an EMBL/GenBank/DDBJ whole genome shotgun (WGS) entry which is preliminary data.</text>
</comment>
<feature type="region of interest" description="Disordered" evidence="4">
    <location>
        <begin position="762"/>
        <end position="825"/>
    </location>
</feature>
<dbReference type="Proteomes" id="UP000237144">
    <property type="component" value="Unassembled WGS sequence"/>
</dbReference>
<dbReference type="Gene3D" id="1.25.40.10">
    <property type="entry name" value="Tetratricopeptide repeat domain"/>
    <property type="match status" value="2"/>
</dbReference>
<reference evidence="5 6" key="1">
    <citation type="journal article" date="2018" name="Front. Microbiol.">
        <title>Prospects for Fungal Bioremediation of Acidic Radioactive Waste Sites: Characterization and Genome Sequence of Rhodotorula taiwanensis MD1149.</title>
        <authorList>
            <person name="Tkavc R."/>
            <person name="Matrosova V.Y."/>
            <person name="Grichenko O.E."/>
            <person name="Gostincar C."/>
            <person name="Volpe R.P."/>
            <person name="Klimenkova P."/>
            <person name="Gaidamakova E.K."/>
            <person name="Zhou C.E."/>
            <person name="Stewart B.J."/>
            <person name="Lyman M.G."/>
            <person name="Malfatti S.A."/>
            <person name="Rubinfeld B."/>
            <person name="Courtot M."/>
            <person name="Singh J."/>
            <person name="Dalgard C.L."/>
            <person name="Hamilton T."/>
            <person name="Frey K.G."/>
            <person name="Gunde-Cimerman N."/>
            <person name="Dugan L."/>
            <person name="Daly M.J."/>
        </authorList>
    </citation>
    <scope>NUCLEOTIDE SEQUENCE [LARGE SCALE GENOMIC DNA]</scope>
    <source>
        <strain evidence="5 6">MD1149</strain>
    </source>
</reference>
<evidence type="ECO:0000313" key="5">
    <source>
        <dbReference type="EMBL" id="POY71986.1"/>
    </source>
</evidence>
<feature type="compositionally biased region" description="Low complexity" evidence="4">
    <location>
        <begin position="787"/>
        <end position="801"/>
    </location>
</feature>
<feature type="compositionally biased region" description="Low complexity" evidence="4">
    <location>
        <begin position="16"/>
        <end position="30"/>
    </location>
</feature>
<comment type="function">
    <text evidence="1">Involved in endocytosis.</text>
</comment>
<dbReference type="InterPro" id="IPR051722">
    <property type="entry name" value="Endocytosis_PI4K-reg_protein"/>
</dbReference>
<dbReference type="InterPro" id="IPR019734">
    <property type="entry name" value="TPR_rpt"/>
</dbReference>
<evidence type="ECO:0000256" key="2">
    <source>
        <dbReference type="ARBA" id="ARBA00038251"/>
    </source>
</evidence>
<dbReference type="OrthoDB" id="29013at2759"/>
<gene>
    <name evidence="5" type="ORF">BMF94_4995</name>
</gene>
<name>A0A2S5B5F5_9BASI</name>
<accession>A0A2S5B5F5</accession>
<feature type="region of interest" description="Disordered" evidence="4">
    <location>
        <begin position="850"/>
        <end position="874"/>
    </location>
</feature>
<organism evidence="5 6">
    <name type="scientific">Rhodotorula taiwanensis</name>
    <dbReference type="NCBI Taxonomy" id="741276"/>
    <lineage>
        <taxon>Eukaryota</taxon>
        <taxon>Fungi</taxon>
        <taxon>Dikarya</taxon>
        <taxon>Basidiomycota</taxon>
        <taxon>Pucciniomycotina</taxon>
        <taxon>Microbotryomycetes</taxon>
        <taxon>Sporidiobolales</taxon>
        <taxon>Sporidiobolaceae</taxon>
        <taxon>Rhodotorula</taxon>
    </lineage>
</organism>
<feature type="compositionally biased region" description="Low complexity" evidence="4">
    <location>
        <begin position="850"/>
        <end position="859"/>
    </location>
</feature>
<comment type="similarity">
    <text evidence="2">Belongs to the YPP1 family.</text>
</comment>
<dbReference type="PROSITE" id="PS50005">
    <property type="entry name" value="TPR"/>
    <property type="match status" value="1"/>
</dbReference>
<proteinExistence type="inferred from homology"/>
<dbReference type="Pfam" id="PF13432">
    <property type="entry name" value="TPR_16"/>
    <property type="match status" value="2"/>
</dbReference>
<evidence type="ECO:0000256" key="4">
    <source>
        <dbReference type="SAM" id="MobiDB-lite"/>
    </source>
</evidence>
<evidence type="ECO:0000256" key="3">
    <source>
        <dbReference type="PROSITE-ProRule" id="PRU00339"/>
    </source>
</evidence>
<feature type="region of interest" description="Disordered" evidence="4">
    <location>
        <begin position="963"/>
        <end position="987"/>
    </location>
</feature>
<keyword evidence="6" id="KW-1185">Reference proteome</keyword>
<dbReference type="AlphaFoldDB" id="A0A2S5B5F5"/>
<dbReference type="PANTHER" id="PTHR23083">
    <property type="entry name" value="TETRATRICOPEPTIDE REPEAT PROTEIN, TPR"/>
    <property type="match status" value="1"/>
</dbReference>
<feature type="region of interest" description="Disordered" evidence="4">
    <location>
        <begin position="1"/>
        <end position="34"/>
    </location>
</feature>
<feature type="compositionally biased region" description="Basic residues" evidence="4">
    <location>
        <begin position="804"/>
        <end position="813"/>
    </location>
</feature>
<feature type="repeat" description="TPR" evidence="3">
    <location>
        <begin position="915"/>
        <end position="948"/>
    </location>
</feature>
<evidence type="ECO:0000313" key="6">
    <source>
        <dbReference type="Proteomes" id="UP000237144"/>
    </source>
</evidence>
<protein>
    <recommendedName>
        <fullName evidence="7">TPR-like protein</fullName>
    </recommendedName>
</protein>
<dbReference type="EMBL" id="PJQD01000063">
    <property type="protein sequence ID" value="POY71986.1"/>
    <property type="molecule type" value="Genomic_DNA"/>
</dbReference>
<keyword evidence="3" id="KW-0802">TPR repeat</keyword>
<evidence type="ECO:0000256" key="1">
    <source>
        <dbReference type="ARBA" id="ARBA00002550"/>
    </source>
</evidence>
<feature type="compositionally biased region" description="Polar residues" evidence="4">
    <location>
        <begin position="860"/>
        <end position="874"/>
    </location>
</feature>
<dbReference type="SMART" id="SM00028">
    <property type="entry name" value="TPR"/>
    <property type="match status" value="5"/>
</dbReference>
<dbReference type="SUPFAM" id="SSF48452">
    <property type="entry name" value="TPR-like"/>
    <property type="match status" value="1"/>
</dbReference>